<dbReference type="Pfam" id="PF13561">
    <property type="entry name" value="adh_short_C2"/>
    <property type="match status" value="1"/>
</dbReference>
<dbReference type="Gene3D" id="3.40.50.720">
    <property type="entry name" value="NAD(P)-binding Rossmann-like Domain"/>
    <property type="match status" value="1"/>
</dbReference>
<dbReference type="OrthoDB" id="9779623at2"/>
<keyword evidence="2" id="KW-0560">Oxidoreductase</keyword>
<name>A0A380WRW5_AMIAI</name>
<dbReference type="PANTHER" id="PTHR42760">
    <property type="entry name" value="SHORT-CHAIN DEHYDROGENASES/REDUCTASES FAMILY MEMBER"/>
    <property type="match status" value="1"/>
</dbReference>
<proteinExistence type="inferred from homology"/>
<reference evidence="2 3" key="1">
    <citation type="submission" date="2018-06" db="EMBL/GenBank/DDBJ databases">
        <authorList>
            <consortium name="Pathogen Informatics"/>
            <person name="Doyle S."/>
        </authorList>
    </citation>
    <scope>NUCLEOTIDE SEQUENCE [LARGE SCALE GENOMIC DNA]</scope>
    <source>
        <strain evidence="2 3">NCTC10684</strain>
    </source>
</reference>
<evidence type="ECO:0000256" key="1">
    <source>
        <dbReference type="ARBA" id="ARBA00006484"/>
    </source>
</evidence>
<dbReference type="RefSeq" id="WP_115733016.1">
    <property type="nucleotide sequence ID" value="NZ_BAAAVY010000037.1"/>
</dbReference>
<protein>
    <submittedName>
        <fullName evidence="2">Glucose 1-dehydrogenase 2</fullName>
        <ecNumber evidence="2">1.1.1.47</ecNumber>
    </submittedName>
</protein>
<dbReference type="PANTHER" id="PTHR42760:SF123">
    <property type="entry name" value="OXIDOREDUCTASE"/>
    <property type="match status" value="1"/>
</dbReference>
<dbReference type="CDD" id="cd05233">
    <property type="entry name" value="SDR_c"/>
    <property type="match status" value="1"/>
</dbReference>
<dbReference type="Proteomes" id="UP000254701">
    <property type="component" value="Unassembled WGS sequence"/>
</dbReference>
<dbReference type="InterPro" id="IPR002347">
    <property type="entry name" value="SDR_fam"/>
</dbReference>
<accession>A0A380WRW5</accession>
<dbReference type="EMBL" id="UFSM01000001">
    <property type="protein sequence ID" value="SUU91092.1"/>
    <property type="molecule type" value="Genomic_DNA"/>
</dbReference>
<sequence length="243" mass="24451">MRHSAVVIGGASGIGLAVAERLVADGWPVAMIDGDAAALAAAADAIDNDDVVFIEADPTDEDNVAEAFDQVVDSLGLVGGLVAVASFDRCASAEDTSAEMLREALDINLVGPFIAAHAALERMGASLSIVNVGSVAGLRAHRGRLAIAASQAGLKLMSEVLALEVGNRGVRVNAVAAGPTEIEADGNGGGLAPRLMPQGRYAEPEEIAAAVAFLLSPEASYVNGHTLAVDGGFLAAALSGDRA</sequence>
<comment type="similarity">
    <text evidence="1">Belongs to the short-chain dehydrogenases/reductases (SDR) family.</text>
</comment>
<dbReference type="InterPro" id="IPR036291">
    <property type="entry name" value="NAD(P)-bd_dom_sf"/>
</dbReference>
<evidence type="ECO:0000313" key="2">
    <source>
        <dbReference type="EMBL" id="SUU91092.1"/>
    </source>
</evidence>
<evidence type="ECO:0000313" key="3">
    <source>
        <dbReference type="Proteomes" id="UP000254701"/>
    </source>
</evidence>
<dbReference type="PRINTS" id="PR00081">
    <property type="entry name" value="GDHRDH"/>
</dbReference>
<dbReference type="AlphaFoldDB" id="A0A380WRW5"/>
<dbReference type="EC" id="1.1.1.47" evidence="2"/>
<gene>
    <name evidence="2" type="primary">ycdF_2</name>
    <name evidence="2" type="ORF">NCTC10684_04353</name>
</gene>
<organism evidence="2 3">
    <name type="scientific">Aminobacter aminovorans</name>
    <name type="common">Chelatobacter heintzii</name>
    <dbReference type="NCBI Taxonomy" id="83263"/>
    <lineage>
        <taxon>Bacteria</taxon>
        <taxon>Pseudomonadati</taxon>
        <taxon>Pseudomonadota</taxon>
        <taxon>Alphaproteobacteria</taxon>
        <taxon>Hyphomicrobiales</taxon>
        <taxon>Phyllobacteriaceae</taxon>
        <taxon>Aminobacter</taxon>
    </lineage>
</organism>
<dbReference type="GO" id="GO:0047936">
    <property type="term" value="F:glucose 1-dehydrogenase [NAD(P)+] activity"/>
    <property type="evidence" value="ECO:0007669"/>
    <property type="project" value="UniProtKB-EC"/>
</dbReference>
<dbReference type="SUPFAM" id="SSF51735">
    <property type="entry name" value="NAD(P)-binding Rossmann-fold domains"/>
    <property type="match status" value="1"/>
</dbReference>
<dbReference type="GO" id="GO:0030497">
    <property type="term" value="P:fatty acid elongation"/>
    <property type="evidence" value="ECO:0007669"/>
    <property type="project" value="TreeGrafter"/>
</dbReference>